<sequence>MKYDNLIAACNYCILLCKSAVENCRDCQSQCNNNICENKNKAEDCAVSAQNTVDAFQSCIHECNIALEDKSLNEHEKQVITKCKDTCKETMDRSEQSIEKILDQDAEGCLWAIDNFNSCIMACDETIETLSKNK</sequence>
<evidence type="ECO:0008006" key="3">
    <source>
        <dbReference type="Google" id="ProtNLM"/>
    </source>
</evidence>
<dbReference type="HOGENOM" id="CLU_1892326_0_0_7"/>
<dbReference type="KEGG" id="dpb:BABL1_gene_928"/>
<reference evidence="1 2" key="1">
    <citation type="journal article" date="2015" name="Biol. Direct">
        <title>Babela massiliensis, a representative of a widespread bacterial phylum with unusual adaptations to parasitism in amoebae.</title>
        <authorList>
            <person name="Pagnier I."/>
            <person name="Yutin N."/>
            <person name="Croce O."/>
            <person name="Makarova K.S."/>
            <person name="Wolf Y.I."/>
            <person name="Benamar S."/>
            <person name="Raoult D."/>
            <person name="Koonin E.V."/>
            <person name="La Scola B."/>
        </authorList>
    </citation>
    <scope>NUCLEOTIDE SEQUENCE [LARGE SCALE GENOMIC DNA]</scope>
    <source>
        <strain evidence="2">BABL1</strain>
    </source>
</reference>
<name>V6DFA4_9BACT</name>
<dbReference type="EMBL" id="HG793133">
    <property type="protein sequence ID" value="CDK30234.1"/>
    <property type="molecule type" value="Genomic_DNA"/>
</dbReference>
<dbReference type="STRING" id="673862.BABL1_gene_928"/>
<evidence type="ECO:0000313" key="2">
    <source>
        <dbReference type="Proteomes" id="UP000018769"/>
    </source>
</evidence>
<evidence type="ECO:0000313" key="1">
    <source>
        <dbReference type="EMBL" id="CDK30234.1"/>
    </source>
</evidence>
<dbReference type="AlphaFoldDB" id="V6DFA4"/>
<dbReference type="Proteomes" id="UP000018769">
    <property type="component" value="Chromosome I"/>
</dbReference>
<organism evidence="1 2">
    <name type="scientific">Candidatus Babela massiliensis</name>
    <dbReference type="NCBI Taxonomy" id="673862"/>
    <lineage>
        <taxon>Bacteria</taxon>
        <taxon>Candidatus Babelota</taxon>
        <taxon>Candidatus Babeliae</taxon>
        <taxon>Candidatus Babeliales</taxon>
        <taxon>Candidatus Babeliaceae</taxon>
        <taxon>Candidatus Babela</taxon>
    </lineage>
</organism>
<protein>
    <recommendedName>
        <fullName evidence="3">Four-helix bundle copper-binding protein</fullName>
    </recommendedName>
</protein>
<proteinExistence type="predicted"/>
<accession>V6DFA4</accession>
<gene>
    <name evidence="1" type="ORF">BABL1_gene_928</name>
</gene>
<dbReference type="RefSeq" id="WP_023791109.1">
    <property type="nucleotide sequence ID" value="NC_023003.1"/>
</dbReference>
<keyword evidence="2" id="KW-1185">Reference proteome</keyword>